<dbReference type="Pfam" id="PF11987">
    <property type="entry name" value="IF-2"/>
    <property type="match status" value="1"/>
</dbReference>
<dbReference type="GO" id="GO:0003743">
    <property type="term" value="F:translation initiation factor activity"/>
    <property type="evidence" value="ECO:0007669"/>
    <property type="project" value="UniProtKB-UniRule"/>
</dbReference>
<dbReference type="InterPro" id="IPR000795">
    <property type="entry name" value="T_Tr_GTP-bd_dom"/>
</dbReference>
<dbReference type="InterPro" id="IPR015760">
    <property type="entry name" value="TIF_IF2"/>
</dbReference>
<feature type="binding site" evidence="8">
    <location>
        <begin position="469"/>
        <end position="472"/>
    </location>
    <ligand>
        <name>GTP</name>
        <dbReference type="ChEBI" id="CHEBI:37565"/>
    </ligand>
</feature>
<keyword evidence="5 8" id="KW-0648">Protein biosynthesis</keyword>
<evidence type="ECO:0000256" key="6">
    <source>
        <dbReference type="ARBA" id="ARBA00023134"/>
    </source>
</evidence>
<sequence>MAMRVYELAKKLGMENRVLIPELKKMGVPVTSHSSALDDEIVEKVLGKLAPQSKGQGAATEADSPSKSIPGAAQSRSLASKGQPTEESAKPDKRRILIKRKKEEEPAEILSSSTAVEIEHSAQPELVVAASTDPSPSAEQSVIEEPVAPSPRVEDIRPESIVAPPAAVVPSAVVPTQAAAQPKPVVAPPGAATTTVESVLGKKKSMAFEAIEAEGQKDKLKKAKKPGRPKDEQQDVKLREDAARWQDLRAIPVQRRDDRSKHLHHSAPSEVTKPRRKSVKVTPRTTVKEFAELIGQRPADIVRKLMEMGQMLTYHQPMNLDAAAMLAEESGVKIDIVIEKVGDDLLQDVLETGGEERPEPRPPVVTIMGHVDHGKTSLLDAIRQTNVAEGEAGGITQHIGAYTVSVRGKQVTFLDTPGHEAFTAMRARGAKVTDVVILVVAADDGVMPQTIEAIHHAKAAGVPLIVAMNKIDKPTANPDRVKNALSEHGLISEAWGGDTIMVEVSAKQKTGLDTLLEMILLQAEVLELKADPHRQARGTVVEAKIERGRGPVATVLVQGGTLRVGDAYVVGTFSGRVRALINDRGEKVQQAGPSIPVEVIGLPGVPSAGDVFHVVSNERVAREIAEERAQKRRAAELTSPTKVSLDDLFAKIQEGSVKELAIVIKADVQGSSEALAGAVEKLSTDAVKLRVIHNAVGGIMESDVLLAAASRAIVIGFNIRPEPKATALAEQQGVDVRLYTIIYDAIADIKAAMEGLLEPTLKERALGRAEVRQVFMIPKVGAVAGAYVVDGLISRTSAGVRVIRDNVVVYQGKFGSLKRFKDDVREVQQGYECGFSIENFNDVKVGDIVEAYTIDKIATKL</sequence>
<proteinExistence type="inferred from homology"/>
<evidence type="ECO:0000256" key="7">
    <source>
        <dbReference type="ARBA" id="ARBA00025162"/>
    </source>
</evidence>
<dbReference type="GO" id="GO:0003924">
    <property type="term" value="F:GTPase activity"/>
    <property type="evidence" value="ECO:0007669"/>
    <property type="project" value="UniProtKB-UniRule"/>
</dbReference>
<evidence type="ECO:0000256" key="9">
    <source>
        <dbReference type="RuleBase" id="RU000644"/>
    </source>
</evidence>
<gene>
    <name evidence="8 12" type="primary">infB</name>
    <name evidence="12" type="ORF">COMA1_11162</name>
</gene>
<dbReference type="Proteomes" id="UP000199032">
    <property type="component" value="Unassembled WGS sequence"/>
</dbReference>
<dbReference type="Pfam" id="PF22042">
    <property type="entry name" value="EF-G_D2"/>
    <property type="match status" value="1"/>
</dbReference>
<dbReference type="Gene3D" id="1.10.10.2480">
    <property type="match status" value="1"/>
</dbReference>
<reference evidence="12 13" key="1">
    <citation type="submission" date="2015-10" db="EMBL/GenBank/DDBJ databases">
        <authorList>
            <person name="Gilbert D.G."/>
        </authorList>
    </citation>
    <scope>NUCLEOTIDE SEQUENCE [LARGE SCALE GENOMIC DNA]</scope>
    <source>
        <strain evidence="12">COMA1</strain>
    </source>
</reference>
<comment type="similarity">
    <text evidence="1 8 9">Belongs to the TRAFAC class translation factor GTPase superfamily. Classic translation factor GTPase family. IF-2 subfamily.</text>
</comment>
<dbReference type="AlphaFoldDB" id="A0A0S4LC12"/>
<dbReference type="InterPro" id="IPR009000">
    <property type="entry name" value="Transl_B-barrel_sf"/>
</dbReference>
<evidence type="ECO:0000259" key="11">
    <source>
        <dbReference type="PROSITE" id="PS51722"/>
    </source>
</evidence>
<accession>A0A0S4LC12</accession>
<dbReference type="SUPFAM" id="SSF52540">
    <property type="entry name" value="P-loop containing nucleoside triphosphate hydrolases"/>
    <property type="match status" value="1"/>
</dbReference>
<dbReference type="PROSITE" id="PS51722">
    <property type="entry name" value="G_TR_2"/>
    <property type="match status" value="1"/>
</dbReference>
<dbReference type="Gene3D" id="2.40.30.10">
    <property type="entry name" value="Translation factors"/>
    <property type="match status" value="2"/>
</dbReference>
<dbReference type="Gene3D" id="3.40.50.300">
    <property type="entry name" value="P-loop containing nucleotide triphosphate hydrolases"/>
    <property type="match status" value="1"/>
</dbReference>
<dbReference type="CDD" id="cd03692">
    <property type="entry name" value="mtIF2_IVc"/>
    <property type="match status" value="1"/>
</dbReference>
<protein>
    <recommendedName>
        <fullName evidence="2 8">Translation initiation factor IF-2</fullName>
    </recommendedName>
</protein>
<evidence type="ECO:0000313" key="13">
    <source>
        <dbReference type="Proteomes" id="UP000199032"/>
    </source>
</evidence>
<dbReference type="HAMAP" id="MF_00100_B">
    <property type="entry name" value="IF_2_B"/>
    <property type="match status" value="1"/>
</dbReference>
<dbReference type="InterPro" id="IPR053905">
    <property type="entry name" value="EF-G-like_DII"/>
</dbReference>
<dbReference type="SUPFAM" id="SSF50447">
    <property type="entry name" value="Translation proteins"/>
    <property type="match status" value="2"/>
</dbReference>
<feature type="binding site" evidence="8">
    <location>
        <begin position="369"/>
        <end position="376"/>
    </location>
    <ligand>
        <name>GTP</name>
        <dbReference type="ChEBI" id="CHEBI:37565"/>
    </ligand>
</feature>
<dbReference type="PANTHER" id="PTHR43381">
    <property type="entry name" value="TRANSLATION INITIATION FACTOR IF-2-RELATED"/>
    <property type="match status" value="1"/>
</dbReference>
<feature type="binding site" evidence="8">
    <location>
        <begin position="415"/>
        <end position="419"/>
    </location>
    <ligand>
        <name>GTP</name>
        <dbReference type="ChEBI" id="CHEBI:37565"/>
    </ligand>
</feature>
<keyword evidence="6 8" id="KW-0342">GTP-binding</keyword>
<dbReference type="SUPFAM" id="SSF52156">
    <property type="entry name" value="Initiation factor IF2/eIF5b, domain 3"/>
    <property type="match status" value="1"/>
</dbReference>
<keyword evidence="13" id="KW-1185">Reference proteome</keyword>
<evidence type="ECO:0000256" key="2">
    <source>
        <dbReference type="ARBA" id="ARBA00020675"/>
    </source>
</evidence>
<dbReference type="Gene3D" id="3.40.50.10050">
    <property type="entry name" value="Translation initiation factor IF- 2, domain 3"/>
    <property type="match status" value="1"/>
</dbReference>
<dbReference type="CDD" id="cd01887">
    <property type="entry name" value="IF2_eIF5B"/>
    <property type="match status" value="1"/>
</dbReference>
<dbReference type="InterPro" id="IPR000178">
    <property type="entry name" value="TF_IF2_bacterial-like"/>
</dbReference>
<dbReference type="NCBIfam" id="TIGR00487">
    <property type="entry name" value="IF-2"/>
    <property type="match status" value="1"/>
</dbReference>
<dbReference type="NCBIfam" id="TIGR00231">
    <property type="entry name" value="small_GTP"/>
    <property type="match status" value="1"/>
</dbReference>
<name>A0A0S4LC12_9BACT</name>
<evidence type="ECO:0000256" key="3">
    <source>
        <dbReference type="ARBA" id="ARBA00022540"/>
    </source>
</evidence>
<feature type="region of interest" description="Disordered" evidence="10">
    <location>
        <begin position="48"/>
        <end position="153"/>
    </location>
</feature>
<evidence type="ECO:0000256" key="8">
    <source>
        <dbReference type="HAMAP-Rule" id="MF_00100"/>
    </source>
</evidence>
<evidence type="ECO:0000256" key="1">
    <source>
        <dbReference type="ARBA" id="ARBA00007733"/>
    </source>
</evidence>
<evidence type="ECO:0000256" key="5">
    <source>
        <dbReference type="ARBA" id="ARBA00022917"/>
    </source>
</evidence>
<evidence type="ECO:0000256" key="10">
    <source>
        <dbReference type="SAM" id="MobiDB-lite"/>
    </source>
</evidence>
<dbReference type="InterPro" id="IPR027417">
    <property type="entry name" value="P-loop_NTPase"/>
</dbReference>
<feature type="compositionally biased region" description="Basic and acidic residues" evidence="10">
    <location>
        <begin position="228"/>
        <end position="247"/>
    </location>
</feature>
<feature type="domain" description="Tr-type G" evidence="11">
    <location>
        <begin position="360"/>
        <end position="529"/>
    </location>
</feature>
<evidence type="ECO:0000256" key="4">
    <source>
        <dbReference type="ARBA" id="ARBA00022741"/>
    </source>
</evidence>
<feature type="region of interest" description="Disordered" evidence="10">
    <location>
        <begin position="215"/>
        <end position="282"/>
    </location>
</feature>
<evidence type="ECO:0000313" key="12">
    <source>
        <dbReference type="EMBL" id="CUS33446.1"/>
    </source>
</evidence>
<dbReference type="InterPro" id="IPR036925">
    <property type="entry name" value="TIF_IF2_dom3_sf"/>
</dbReference>
<keyword evidence="8" id="KW-0963">Cytoplasm</keyword>
<dbReference type="FunFam" id="3.40.50.10050:FF:000001">
    <property type="entry name" value="Translation initiation factor IF-2"/>
    <property type="match status" value="1"/>
</dbReference>
<dbReference type="GO" id="GO:0005829">
    <property type="term" value="C:cytosol"/>
    <property type="evidence" value="ECO:0007669"/>
    <property type="project" value="TreeGrafter"/>
</dbReference>
<dbReference type="InterPro" id="IPR023115">
    <property type="entry name" value="TIF_IF2_dom3"/>
</dbReference>
<organism evidence="12 13">
    <name type="scientific">Candidatus Nitrospira nitrosa</name>
    <dbReference type="NCBI Taxonomy" id="1742972"/>
    <lineage>
        <taxon>Bacteria</taxon>
        <taxon>Pseudomonadati</taxon>
        <taxon>Nitrospirota</taxon>
        <taxon>Nitrospiria</taxon>
        <taxon>Nitrospirales</taxon>
        <taxon>Nitrospiraceae</taxon>
        <taxon>Nitrospira</taxon>
    </lineage>
</organism>
<dbReference type="Pfam" id="PF00009">
    <property type="entry name" value="GTP_EFTU"/>
    <property type="match status" value="1"/>
</dbReference>
<keyword evidence="3 8" id="KW-0396">Initiation factor</keyword>
<dbReference type="InterPro" id="IPR006847">
    <property type="entry name" value="IF2_N"/>
</dbReference>
<dbReference type="PANTHER" id="PTHR43381:SF5">
    <property type="entry name" value="TR-TYPE G DOMAIN-CONTAINING PROTEIN"/>
    <property type="match status" value="1"/>
</dbReference>
<comment type="function">
    <text evidence="7 8 9">One of the essential components for the initiation of protein synthesis. Protects formylmethionyl-tRNA from spontaneous hydrolysis and promotes its binding to the 30S ribosomal subunits. Also involved in the hydrolysis of GTP during the formation of the 70S ribosomal complex.</text>
</comment>
<dbReference type="FunFam" id="3.40.50.300:FF:000019">
    <property type="entry name" value="Translation initiation factor IF-2"/>
    <property type="match status" value="1"/>
</dbReference>
<dbReference type="STRING" id="1742972.COMA1_11162"/>
<comment type="subcellular location">
    <subcellularLocation>
        <location evidence="8">Cytoplasm</location>
    </subcellularLocation>
</comment>
<dbReference type="InterPro" id="IPR005225">
    <property type="entry name" value="Small_GTP-bd"/>
</dbReference>
<dbReference type="GO" id="GO:0005525">
    <property type="term" value="F:GTP binding"/>
    <property type="evidence" value="ECO:0007669"/>
    <property type="project" value="UniProtKB-KW"/>
</dbReference>
<keyword evidence="4 8" id="KW-0547">Nucleotide-binding</keyword>
<dbReference type="InterPro" id="IPR044145">
    <property type="entry name" value="IF2_II"/>
</dbReference>
<dbReference type="Pfam" id="PF04760">
    <property type="entry name" value="IF2_N"/>
    <property type="match status" value="2"/>
</dbReference>
<dbReference type="EMBL" id="CZQA01000001">
    <property type="protein sequence ID" value="CUS33446.1"/>
    <property type="molecule type" value="Genomic_DNA"/>
</dbReference>
<dbReference type="FunFam" id="2.40.30.10:FF:000054">
    <property type="entry name" value="Translation initiation factor IF-2"/>
    <property type="match status" value="1"/>
</dbReference>
<dbReference type="CDD" id="cd03702">
    <property type="entry name" value="IF2_mtIF2_II"/>
    <property type="match status" value="1"/>
</dbReference>
<feature type="compositionally biased region" description="Polar residues" evidence="10">
    <location>
        <begin position="74"/>
        <end position="86"/>
    </location>
</feature>
<dbReference type="FunFam" id="2.40.30.10:FF:000008">
    <property type="entry name" value="Translation initiation factor IF-2"/>
    <property type="match status" value="1"/>
</dbReference>
<feature type="region of interest" description="G-domain" evidence="8">
    <location>
        <begin position="363"/>
        <end position="511"/>
    </location>
</feature>